<dbReference type="Pfam" id="PF12224">
    <property type="entry name" value="Amidoligase_2"/>
    <property type="match status" value="1"/>
</dbReference>
<reference evidence="2" key="2">
    <citation type="submission" date="2023-06" db="EMBL/GenBank/DDBJ databases">
        <authorList>
            <consortium name="Lawrence Berkeley National Laboratory"/>
            <person name="Mondo S.J."/>
            <person name="Hensen N."/>
            <person name="Bonometti L."/>
            <person name="Westerberg I."/>
            <person name="Brannstrom I.O."/>
            <person name="Guillou S."/>
            <person name="Cros-Aarteil S."/>
            <person name="Calhoun S."/>
            <person name="Haridas S."/>
            <person name="Kuo A."/>
            <person name="Pangilinan J."/>
            <person name="Riley R."/>
            <person name="Labutti K."/>
            <person name="Andreopoulos B."/>
            <person name="Lipzen A."/>
            <person name="Chen C."/>
            <person name="Yanf M."/>
            <person name="Daum C."/>
            <person name="Ng V."/>
            <person name="Clum A."/>
            <person name="Steindorff A."/>
            <person name="Ohm R."/>
            <person name="Martin F."/>
            <person name="Silar P."/>
            <person name="Natvig D."/>
            <person name="Lalanne C."/>
            <person name="Gautier V."/>
            <person name="Ament-Velasquez S.L."/>
            <person name="Kruys A."/>
            <person name="Hutchinson M.I."/>
            <person name="Powell A.J."/>
            <person name="Barry K."/>
            <person name="Miller A.N."/>
            <person name="Grigoriev I.V."/>
            <person name="Debuchy R."/>
            <person name="Gladieux P."/>
            <person name="Thoren M.H."/>
            <person name="Johannesson H."/>
        </authorList>
    </citation>
    <scope>NUCLEOTIDE SEQUENCE</scope>
    <source>
        <strain evidence="2">CBS 333.67</strain>
    </source>
</reference>
<accession>A0AAJ0M2N0</accession>
<dbReference type="PANTHER" id="PTHR36847:SF1">
    <property type="entry name" value="AMIDOLIGASE ENZYME"/>
    <property type="match status" value="1"/>
</dbReference>
<evidence type="ECO:0000313" key="2">
    <source>
        <dbReference type="EMBL" id="KAK3306800.1"/>
    </source>
</evidence>
<name>A0AAJ0M2N0_9PEZI</name>
<dbReference type="GeneID" id="87883623"/>
<feature type="region of interest" description="Disordered" evidence="1">
    <location>
        <begin position="376"/>
        <end position="419"/>
    </location>
</feature>
<reference evidence="2" key="1">
    <citation type="journal article" date="2023" name="Mol. Phylogenet. Evol.">
        <title>Genome-scale phylogeny and comparative genomics of the fungal order Sordariales.</title>
        <authorList>
            <person name="Hensen N."/>
            <person name="Bonometti L."/>
            <person name="Westerberg I."/>
            <person name="Brannstrom I.O."/>
            <person name="Guillou S."/>
            <person name="Cros-Aarteil S."/>
            <person name="Calhoun S."/>
            <person name="Haridas S."/>
            <person name="Kuo A."/>
            <person name="Mondo S."/>
            <person name="Pangilinan J."/>
            <person name="Riley R."/>
            <person name="LaButti K."/>
            <person name="Andreopoulos B."/>
            <person name="Lipzen A."/>
            <person name="Chen C."/>
            <person name="Yan M."/>
            <person name="Daum C."/>
            <person name="Ng V."/>
            <person name="Clum A."/>
            <person name="Steindorff A."/>
            <person name="Ohm R.A."/>
            <person name="Martin F."/>
            <person name="Silar P."/>
            <person name="Natvig D.O."/>
            <person name="Lalanne C."/>
            <person name="Gautier V."/>
            <person name="Ament-Velasquez S.L."/>
            <person name="Kruys A."/>
            <person name="Hutchinson M.I."/>
            <person name="Powell A.J."/>
            <person name="Barry K."/>
            <person name="Miller A.N."/>
            <person name="Grigoriev I.V."/>
            <person name="Debuchy R."/>
            <person name="Gladieux P."/>
            <person name="Hiltunen Thoren M."/>
            <person name="Johannesson H."/>
        </authorList>
    </citation>
    <scope>NUCLEOTIDE SEQUENCE</scope>
    <source>
        <strain evidence="2">CBS 333.67</strain>
    </source>
</reference>
<dbReference type="PANTHER" id="PTHR36847">
    <property type="entry name" value="AMIDOLIGASE ENZYME"/>
    <property type="match status" value="1"/>
</dbReference>
<organism evidence="2 3">
    <name type="scientific">Chaetomium strumarium</name>
    <dbReference type="NCBI Taxonomy" id="1170767"/>
    <lineage>
        <taxon>Eukaryota</taxon>
        <taxon>Fungi</taxon>
        <taxon>Dikarya</taxon>
        <taxon>Ascomycota</taxon>
        <taxon>Pezizomycotina</taxon>
        <taxon>Sordariomycetes</taxon>
        <taxon>Sordariomycetidae</taxon>
        <taxon>Sordariales</taxon>
        <taxon>Chaetomiaceae</taxon>
        <taxon>Chaetomium</taxon>
    </lineage>
</organism>
<keyword evidence="3" id="KW-1185">Reference proteome</keyword>
<evidence type="ECO:0000313" key="3">
    <source>
        <dbReference type="Proteomes" id="UP001273166"/>
    </source>
</evidence>
<dbReference type="AlphaFoldDB" id="A0AAJ0M2N0"/>
<dbReference type="Proteomes" id="UP001273166">
    <property type="component" value="Unassembled WGS sequence"/>
</dbReference>
<sequence>MSRNNRAAPPPPESPVPMFGIEIEIFVKLKPDVEQMVRSKQYNGEYLPAYFQRWRLDLLNDSRDKDKMNEQRSCAAYCIEALIAQEFGDRVVRWNCELDESLVESELKEPRDPRKWWGVEIVSPPLSVKTYWQQEIEQVFEAVGQYFEFWTTNHTSCHVHVSPGPVKGIEYTRRDVVNVARGAYFWENALVDLMPADRKTPAYAVPNWMMYATSEYNQVTSKSWEPLFKKLKDARGEDRAGLANFVRKMSGADRDPPRDTKFISHNFKPLLMQKGTIEFRRQAGVASAETAINRALLAVTLHISARTYDFKKAQSRKSHPSSMELIAELARCEQLLPPTCKTPKGFVNWLVQCKEDYSDKNKAFTEKQTNYREAMLHQSSGRSAPAPTAQSTATTSSGRANTSTLEVRPSRRVGDNVSFSYDPSNVTYSSLPR</sequence>
<evidence type="ECO:0000256" key="1">
    <source>
        <dbReference type="SAM" id="MobiDB-lite"/>
    </source>
</evidence>
<dbReference type="RefSeq" id="XP_062722580.1">
    <property type="nucleotide sequence ID" value="XM_062864794.1"/>
</dbReference>
<dbReference type="EMBL" id="JAUDZG010000003">
    <property type="protein sequence ID" value="KAK3306800.1"/>
    <property type="molecule type" value="Genomic_DNA"/>
</dbReference>
<protein>
    <submittedName>
        <fullName evidence="2">Uncharacterized protein</fullName>
    </submittedName>
</protein>
<comment type="caution">
    <text evidence="2">The sequence shown here is derived from an EMBL/GenBank/DDBJ whole genome shotgun (WGS) entry which is preliminary data.</text>
</comment>
<dbReference type="InterPro" id="IPR022025">
    <property type="entry name" value="Amidoligase_2"/>
</dbReference>
<gene>
    <name evidence="2" type="ORF">B0T15DRAFT_395695</name>
</gene>
<feature type="compositionally biased region" description="Low complexity" evidence="1">
    <location>
        <begin position="383"/>
        <end position="397"/>
    </location>
</feature>
<proteinExistence type="predicted"/>